<dbReference type="InterPro" id="IPR029071">
    <property type="entry name" value="Ubiquitin-like_domsf"/>
</dbReference>
<dbReference type="GO" id="GO:0008380">
    <property type="term" value="P:RNA splicing"/>
    <property type="evidence" value="ECO:0007669"/>
    <property type="project" value="UniProtKB-KW"/>
</dbReference>
<evidence type="ECO:0000313" key="11">
    <source>
        <dbReference type="EMBL" id="GAN06638.1"/>
    </source>
</evidence>
<evidence type="ECO:0000256" key="8">
    <source>
        <dbReference type="ARBA" id="ARBA00023306"/>
    </source>
</evidence>
<sequence>MLNKGSIHVDWREDEQLQCLIACFQMYCAEGKALLAPSRPLPSIVVDLLAKNNAIAKNFKQGISLYSNYGYSIFWHYQTEHYETDRTIVSLFTEKKPLCLPLNTNNATTTTHELKQQIYEITSIPIDEQVLRTCRGHSLLDQDLNTHDEFLNIQLSGRMLGGKGGFGSMLRAQGGRMNAQKTTNFEACRDLQGRRIRTVNDAKKLQEELDAIPEREAEKREKLKKKIEEALKEREPRKYLFDDNKFLEDKEDVVENVKSAVSDAIKRQKLTHEPAKKTVTASTSVSLFDDDVSSDEDEDEEEEEEEEEEVEVKEEEVEDVKGKGKKRCRD</sequence>
<evidence type="ECO:0000259" key="10">
    <source>
        <dbReference type="Pfam" id="PF22782"/>
    </source>
</evidence>
<protein>
    <recommendedName>
        <fullName evidence="10">SDE2-like domain-containing protein</fullName>
    </recommendedName>
</protein>
<keyword evidence="8" id="KW-0131">Cell cycle</keyword>
<dbReference type="STRING" id="91626.A0A0C9MWV3"/>
<dbReference type="InterPro" id="IPR051421">
    <property type="entry name" value="RNA_Proc_DNA_Dmg_Regulator"/>
</dbReference>
<evidence type="ECO:0000256" key="6">
    <source>
        <dbReference type="ARBA" id="ARBA00023187"/>
    </source>
</evidence>
<dbReference type="GO" id="GO:0006397">
    <property type="term" value="P:mRNA processing"/>
    <property type="evidence" value="ECO:0007669"/>
    <property type="project" value="UniProtKB-KW"/>
</dbReference>
<evidence type="ECO:0000256" key="7">
    <source>
        <dbReference type="ARBA" id="ARBA00023242"/>
    </source>
</evidence>
<dbReference type="Proteomes" id="UP000053815">
    <property type="component" value="Unassembled WGS sequence"/>
</dbReference>
<evidence type="ECO:0000256" key="1">
    <source>
        <dbReference type="ARBA" id="ARBA00004123"/>
    </source>
</evidence>
<keyword evidence="12" id="KW-1185">Reference proteome</keyword>
<dbReference type="InterPro" id="IPR053822">
    <property type="entry name" value="SDE2-like_dom"/>
</dbReference>
<keyword evidence="6" id="KW-0508">mRNA splicing</keyword>
<dbReference type="OrthoDB" id="547031at2759"/>
<evidence type="ECO:0000256" key="2">
    <source>
        <dbReference type="ARBA" id="ARBA00004496"/>
    </source>
</evidence>
<comment type="subcellular location">
    <subcellularLocation>
        <location evidence="2">Cytoplasm</location>
    </subcellularLocation>
    <subcellularLocation>
        <location evidence="1">Nucleus</location>
    </subcellularLocation>
</comment>
<dbReference type="PANTHER" id="PTHR12786:SF1">
    <property type="entry name" value="SPLICING REGULATOR SDE2"/>
    <property type="match status" value="1"/>
</dbReference>
<evidence type="ECO:0000256" key="9">
    <source>
        <dbReference type="SAM" id="MobiDB-lite"/>
    </source>
</evidence>
<dbReference type="Pfam" id="PF22782">
    <property type="entry name" value="SDE2"/>
    <property type="match status" value="1"/>
</dbReference>
<proteinExistence type="inferred from homology"/>
<gene>
    <name evidence="11" type="ORF">MAM1_0131c06125</name>
</gene>
<evidence type="ECO:0000256" key="4">
    <source>
        <dbReference type="ARBA" id="ARBA00022490"/>
    </source>
</evidence>
<dbReference type="GO" id="GO:0005737">
    <property type="term" value="C:cytoplasm"/>
    <property type="evidence" value="ECO:0007669"/>
    <property type="project" value="UniProtKB-SubCell"/>
</dbReference>
<evidence type="ECO:0000256" key="3">
    <source>
        <dbReference type="ARBA" id="ARBA00008726"/>
    </source>
</evidence>
<dbReference type="SUPFAM" id="SSF54236">
    <property type="entry name" value="Ubiquitin-like"/>
    <property type="match status" value="1"/>
</dbReference>
<dbReference type="PANTHER" id="PTHR12786">
    <property type="entry name" value="SPLICING FACTOR SF3A-RELATED"/>
    <property type="match status" value="1"/>
</dbReference>
<feature type="compositionally biased region" description="Acidic residues" evidence="9">
    <location>
        <begin position="288"/>
        <end position="318"/>
    </location>
</feature>
<accession>A0A0C9MWV3</accession>
<evidence type="ECO:0000313" key="12">
    <source>
        <dbReference type="Proteomes" id="UP000053815"/>
    </source>
</evidence>
<comment type="similarity">
    <text evidence="3">Belongs to the SDE2 family.</text>
</comment>
<feature type="region of interest" description="Disordered" evidence="9">
    <location>
        <begin position="270"/>
        <end position="330"/>
    </location>
</feature>
<keyword evidence="4" id="KW-0963">Cytoplasm</keyword>
<keyword evidence="5" id="KW-0507">mRNA processing</keyword>
<dbReference type="Gene3D" id="3.10.20.90">
    <property type="entry name" value="Phosphatidylinositol 3-kinase Catalytic Subunit, Chain A, domain 1"/>
    <property type="match status" value="1"/>
</dbReference>
<feature type="domain" description="SDE2-like" evidence="10">
    <location>
        <begin position="161"/>
        <end position="262"/>
    </location>
</feature>
<dbReference type="AlphaFoldDB" id="A0A0C9MWV3"/>
<organism evidence="11">
    <name type="scientific">Mucor ambiguus</name>
    <dbReference type="NCBI Taxonomy" id="91626"/>
    <lineage>
        <taxon>Eukaryota</taxon>
        <taxon>Fungi</taxon>
        <taxon>Fungi incertae sedis</taxon>
        <taxon>Mucoromycota</taxon>
        <taxon>Mucoromycotina</taxon>
        <taxon>Mucoromycetes</taxon>
        <taxon>Mucorales</taxon>
        <taxon>Mucorineae</taxon>
        <taxon>Mucoraceae</taxon>
        <taxon>Mucor</taxon>
    </lineage>
</organism>
<dbReference type="EMBL" id="DF836420">
    <property type="protein sequence ID" value="GAN06638.1"/>
    <property type="molecule type" value="Genomic_DNA"/>
</dbReference>
<keyword evidence="7" id="KW-0539">Nucleus</keyword>
<evidence type="ECO:0000256" key="5">
    <source>
        <dbReference type="ARBA" id="ARBA00022664"/>
    </source>
</evidence>
<reference evidence="11" key="1">
    <citation type="submission" date="2014-09" db="EMBL/GenBank/DDBJ databases">
        <title>Draft genome sequence of an oleaginous Mucoromycotina fungus Mucor ambiguus NBRC6742.</title>
        <authorList>
            <person name="Takeda I."/>
            <person name="Yamane N."/>
            <person name="Morita T."/>
            <person name="Tamano K."/>
            <person name="Machida M."/>
            <person name="Baker S."/>
            <person name="Koike H."/>
        </authorList>
    </citation>
    <scope>NUCLEOTIDE SEQUENCE</scope>
    <source>
        <strain evidence="11">NBRC 6742</strain>
    </source>
</reference>
<name>A0A0C9MWV3_9FUNG</name>
<dbReference type="GO" id="GO:0005634">
    <property type="term" value="C:nucleus"/>
    <property type="evidence" value="ECO:0007669"/>
    <property type="project" value="UniProtKB-SubCell"/>
</dbReference>